<dbReference type="Proteomes" id="UP000614200">
    <property type="component" value="Unassembled WGS sequence"/>
</dbReference>
<protein>
    <submittedName>
        <fullName evidence="9">Multidrug efflux SMR transporter</fullName>
    </submittedName>
</protein>
<dbReference type="InterPro" id="IPR000390">
    <property type="entry name" value="Small_drug/metabolite_transptr"/>
</dbReference>
<evidence type="ECO:0000256" key="1">
    <source>
        <dbReference type="ARBA" id="ARBA00004651"/>
    </source>
</evidence>
<keyword evidence="6 8" id="KW-0472">Membrane</keyword>
<dbReference type="RefSeq" id="WP_194700547.1">
    <property type="nucleotide sequence ID" value="NZ_JADKNH010000002.1"/>
</dbReference>
<reference evidence="9 10" key="1">
    <citation type="submission" date="2020-11" db="EMBL/GenBank/DDBJ databases">
        <title>Fusibacter basophilias sp. nov.</title>
        <authorList>
            <person name="Qiu D."/>
        </authorList>
    </citation>
    <scope>NUCLEOTIDE SEQUENCE [LARGE SCALE GENOMIC DNA]</scope>
    <source>
        <strain evidence="9 10">Q10-2</strain>
    </source>
</reference>
<sequence length="104" mass="11395">MHWFYLFLAGISEVVWAVGIKYTNGFTKLIPSVLSIVFMLLSVYFLTLASEKIPLSSAYAMWTGIGTMGTVVLSILLFGEVISGFKLLSIFCIVFGVIGLKICS</sequence>
<dbReference type="PANTHER" id="PTHR30561">
    <property type="entry name" value="SMR FAMILY PROTON-DEPENDENT DRUG EFFLUX TRANSPORTER SUGE"/>
    <property type="match status" value="1"/>
</dbReference>
<gene>
    <name evidence="9" type="ORF">ISU02_04260</name>
</gene>
<proteinExistence type="inferred from homology"/>
<dbReference type="Gene3D" id="1.10.3730.20">
    <property type="match status" value="1"/>
</dbReference>
<dbReference type="Pfam" id="PF00893">
    <property type="entry name" value="Multi_Drug_Res"/>
    <property type="match status" value="1"/>
</dbReference>
<keyword evidence="10" id="KW-1185">Reference proteome</keyword>
<evidence type="ECO:0000256" key="3">
    <source>
        <dbReference type="ARBA" id="ARBA00022475"/>
    </source>
</evidence>
<keyword evidence="3" id="KW-1003">Cell membrane</keyword>
<comment type="similarity">
    <text evidence="7">Belongs to the drug/metabolite transporter (DMT) superfamily. Small multidrug resistance (SMR) (TC 2.A.7.1) family.</text>
</comment>
<evidence type="ECO:0000256" key="6">
    <source>
        <dbReference type="ARBA" id="ARBA00023136"/>
    </source>
</evidence>
<evidence type="ECO:0000256" key="7">
    <source>
        <dbReference type="RuleBase" id="RU003942"/>
    </source>
</evidence>
<feature type="transmembrane region" description="Helical" evidence="8">
    <location>
        <begin position="59"/>
        <end position="79"/>
    </location>
</feature>
<feature type="transmembrane region" description="Helical" evidence="8">
    <location>
        <begin position="27"/>
        <end position="47"/>
    </location>
</feature>
<keyword evidence="5 8" id="KW-1133">Transmembrane helix</keyword>
<organism evidence="9 10">
    <name type="scientific">Fusibacter ferrireducens</name>
    <dbReference type="NCBI Taxonomy" id="2785058"/>
    <lineage>
        <taxon>Bacteria</taxon>
        <taxon>Bacillati</taxon>
        <taxon>Bacillota</taxon>
        <taxon>Clostridia</taxon>
        <taxon>Eubacteriales</taxon>
        <taxon>Eubacteriales Family XII. Incertae Sedis</taxon>
        <taxon>Fusibacter</taxon>
    </lineage>
</organism>
<dbReference type="InterPro" id="IPR037185">
    <property type="entry name" value="EmrE-like"/>
</dbReference>
<evidence type="ECO:0000256" key="5">
    <source>
        <dbReference type="ARBA" id="ARBA00022989"/>
    </source>
</evidence>
<comment type="caution">
    <text evidence="9">The sequence shown here is derived from an EMBL/GenBank/DDBJ whole genome shotgun (WGS) entry which is preliminary data.</text>
</comment>
<accession>A0ABR9ZQ98</accession>
<evidence type="ECO:0000313" key="10">
    <source>
        <dbReference type="Proteomes" id="UP000614200"/>
    </source>
</evidence>
<evidence type="ECO:0000256" key="2">
    <source>
        <dbReference type="ARBA" id="ARBA00022448"/>
    </source>
</evidence>
<dbReference type="SUPFAM" id="SSF103481">
    <property type="entry name" value="Multidrug resistance efflux transporter EmrE"/>
    <property type="match status" value="1"/>
</dbReference>
<dbReference type="InterPro" id="IPR045324">
    <property type="entry name" value="Small_multidrug_res"/>
</dbReference>
<dbReference type="PANTHER" id="PTHR30561:SF0">
    <property type="entry name" value="GUANIDINIUM EXPORTER"/>
    <property type="match status" value="1"/>
</dbReference>
<evidence type="ECO:0000256" key="4">
    <source>
        <dbReference type="ARBA" id="ARBA00022692"/>
    </source>
</evidence>
<comment type="subcellular location">
    <subcellularLocation>
        <location evidence="1 7">Cell membrane</location>
        <topology evidence="1 7">Multi-pass membrane protein</topology>
    </subcellularLocation>
</comment>
<keyword evidence="2" id="KW-0813">Transport</keyword>
<keyword evidence="4 7" id="KW-0812">Transmembrane</keyword>
<dbReference type="EMBL" id="JADKNH010000002">
    <property type="protein sequence ID" value="MBF4692313.1"/>
    <property type="molecule type" value="Genomic_DNA"/>
</dbReference>
<feature type="transmembrane region" description="Helical" evidence="8">
    <location>
        <begin position="85"/>
        <end position="103"/>
    </location>
</feature>
<name>A0ABR9ZQ98_9FIRM</name>
<evidence type="ECO:0000256" key="8">
    <source>
        <dbReference type="SAM" id="Phobius"/>
    </source>
</evidence>
<evidence type="ECO:0000313" key="9">
    <source>
        <dbReference type="EMBL" id="MBF4692313.1"/>
    </source>
</evidence>